<organism evidence="2 3">
    <name type="scientific">Spiribacter aquaticus</name>
    <dbReference type="NCBI Taxonomy" id="1935996"/>
    <lineage>
        <taxon>Bacteria</taxon>
        <taxon>Pseudomonadati</taxon>
        <taxon>Pseudomonadota</taxon>
        <taxon>Gammaproteobacteria</taxon>
        <taxon>Chromatiales</taxon>
        <taxon>Ectothiorhodospiraceae</taxon>
        <taxon>Spiribacter</taxon>
    </lineage>
</organism>
<keyword evidence="3" id="KW-1185">Reference proteome</keyword>
<protein>
    <submittedName>
        <fullName evidence="2">Uncharacterized protein</fullName>
    </submittedName>
</protein>
<reference evidence="2 3" key="1">
    <citation type="submission" date="2019-07" db="EMBL/GenBank/DDBJ databases">
        <title>Reclasification of Spiribacter aquaticus.</title>
        <authorList>
            <person name="Leon M.J."/>
            <person name="Sanchez-Porro C."/>
            <person name="Ventosa A."/>
        </authorList>
    </citation>
    <scope>NUCLEOTIDE SEQUENCE [LARGE SCALE GENOMIC DNA]</scope>
    <source>
        <strain evidence="2 3">SP30</strain>
    </source>
</reference>
<comment type="caution">
    <text evidence="2">The sequence shown here is derived from an EMBL/GenBank/DDBJ whole genome shotgun (WGS) entry which is preliminary data.</text>
</comment>
<dbReference type="EMBL" id="VMKP01000003">
    <property type="protein sequence ID" value="TVO64731.1"/>
    <property type="molecule type" value="Genomic_DNA"/>
</dbReference>
<evidence type="ECO:0000313" key="3">
    <source>
        <dbReference type="Proteomes" id="UP000316688"/>
    </source>
</evidence>
<evidence type="ECO:0000313" key="2">
    <source>
        <dbReference type="EMBL" id="TVO64731.1"/>
    </source>
</evidence>
<accession>A0A557RHT8</accession>
<proteinExistence type="predicted"/>
<keyword evidence="1" id="KW-0812">Transmembrane</keyword>
<evidence type="ECO:0000256" key="1">
    <source>
        <dbReference type="SAM" id="Phobius"/>
    </source>
</evidence>
<feature type="transmembrane region" description="Helical" evidence="1">
    <location>
        <begin position="24"/>
        <end position="45"/>
    </location>
</feature>
<dbReference type="AlphaFoldDB" id="A0A557RHT8"/>
<gene>
    <name evidence="2" type="ORF">FPL11_06455</name>
</gene>
<name>A0A557RHT8_9GAMM</name>
<keyword evidence="1" id="KW-1133">Transmembrane helix</keyword>
<keyword evidence="1" id="KW-0472">Membrane</keyword>
<sequence length="73" mass="7616">MLVGLLGLPLTAAAYIGPGMGAGAIATVLGVFAAIFLAIFAVVYYPLKRLFRRMRGAPAQSEKTESSEDGKAE</sequence>
<dbReference type="Proteomes" id="UP000316688">
    <property type="component" value="Unassembled WGS sequence"/>
</dbReference>